<feature type="transmembrane region" description="Helical" evidence="9">
    <location>
        <begin position="320"/>
        <end position="343"/>
    </location>
</feature>
<keyword evidence="8 9" id="KW-0472">Membrane</keyword>
<dbReference type="PANTHER" id="PTHR30330">
    <property type="entry name" value="AGSS FAMILY TRANSPORTER, SODIUM-ALANINE"/>
    <property type="match status" value="1"/>
</dbReference>
<keyword evidence="6 9" id="KW-0769">Symport</keyword>
<dbReference type="PRINTS" id="PR00175">
    <property type="entry name" value="NAALASMPORT"/>
</dbReference>
<sequence length="521" mass="54782">MVTVPFSPASQAPSAFDRWNDAMSSGLDTAYSHSIAWVLIVVLLGAGLYFTVTTCALQVRMFPRMLRLIFSSRQGSRGGISSFQAFAIGVADRVGTGNIAGVALAIVAGGAGAVFWMWVVAILGMATAFIESTLAQVFKIRNTDGTFRGGPAFYIQRGLGSRAGGIIFAVLLIFAYGFSFQMIQANTLAQVAQTSFNVAPWVSAVVLLMLTVPFFIGGVRPVARLAEFLAPLMACAYLLLAIAVVAMHIDQVGAVFSSIFAEAFGLREAVGGTAGGLFVALEQGTKRGLFSNEAGMGSAPNAAATATVKHPVAQGLVQSLGVFVDTIVVCSCTAFIVLVGGVYQPGEETQMSGAALTTASVGVLGTWTPAIMFIIIASFAYSTLLGNYTYAEANIKYLLGVGNNAAIIKILCIISVGLGAMVPLKVAWSIADWATAFMAIVNIVAICLLGKWAIGALRDYEAQGGKLDDVYFCSTDNPHLPRALDTEVWNASAVAEAKEADRAWEAAPHEHTDITEVLVTH</sequence>
<dbReference type="InterPro" id="IPR001463">
    <property type="entry name" value="Na/Ala_symport"/>
</dbReference>
<dbReference type="RefSeq" id="WP_191070999.1">
    <property type="nucleotide sequence ID" value="NZ_CP060506.1"/>
</dbReference>
<feature type="transmembrane region" description="Helical" evidence="9">
    <location>
        <begin position="159"/>
        <end position="178"/>
    </location>
</feature>
<evidence type="ECO:0000256" key="4">
    <source>
        <dbReference type="ARBA" id="ARBA00022475"/>
    </source>
</evidence>
<feature type="transmembrane region" description="Helical" evidence="9">
    <location>
        <begin position="363"/>
        <end position="385"/>
    </location>
</feature>
<dbReference type="NCBIfam" id="TIGR00835">
    <property type="entry name" value="agcS"/>
    <property type="match status" value="1"/>
</dbReference>
<gene>
    <name evidence="10" type="ORF">H8R10_01470</name>
</gene>
<keyword evidence="5 9" id="KW-0812">Transmembrane</keyword>
<evidence type="ECO:0000256" key="1">
    <source>
        <dbReference type="ARBA" id="ARBA00004651"/>
    </source>
</evidence>
<evidence type="ECO:0000256" key="5">
    <source>
        <dbReference type="ARBA" id="ARBA00022692"/>
    </source>
</evidence>
<keyword evidence="11" id="KW-1185">Reference proteome</keyword>
<dbReference type="GO" id="GO:0005886">
    <property type="term" value="C:plasma membrane"/>
    <property type="evidence" value="ECO:0007669"/>
    <property type="project" value="UniProtKB-SubCell"/>
</dbReference>
<evidence type="ECO:0000256" key="3">
    <source>
        <dbReference type="ARBA" id="ARBA00022448"/>
    </source>
</evidence>
<reference evidence="10 11" key="1">
    <citation type="submission" date="2020-08" db="EMBL/GenBank/DDBJ databases">
        <title>Winkia gen. nov., sp. nov., isolated from faeces of the Anser albifrons in China.</title>
        <authorList>
            <person name="Liu Q."/>
        </authorList>
    </citation>
    <scope>NUCLEOTIDE SEQUENCE [LARGE SCALE GENOMIC DNA]</scope>
    <source>
        <strain evidence="10 11">C62</strain>
    </source>
</reference>
<evidence type="ECO:0000256" key="7">
    <source>
        <dbReference type="ARBA" id="ARBA00022989"/>
    </source>
</evidence>
<feature type="transmembrane region" description="Helical" evidence="9">
    <location>
        <begin position="433"/>
        <end position="454"/>
    </location>
</feature>
<keyword evidence="7 9" id="KW-1133">Transmembrane helix</keyword>
<feature type="transmembrane region" description="Helical" evidence="9">
    <location>
        <begin position="255"/>
        <end position="281"/>
    </location>
</feature>
<dbReference type="Proteomes" id="UP000627538">
    <property type="component" value="Unassembled WGS sequence"/>
</dbReference>
<feature type="transmembrane region" description="Helical" evidence="9">
    <location>
        <begin position="115"/>
        <end position="138"/>
    </location>
</feature>
<evidence type="ECO:0000313" key="10">
    <source>
        <dbReference type="EMBL" id="MBD3688907.1"/>
    </source>
</evidence>
<name>A0A8I0G6X0_9ACTO</name>
<organism evidence="10 11">
    <name type="scientific">Nanchangia anserum</name>
    <dbReference type="NCBI Taxonomy" id="2692125"/>
    <lineage>
        <taxon>Bacteria</taxon>
        <taxon>Bacillati</taxon>
        <taxon>Actinomycetota</taxon>
        <taxon>Actinomycetes</taxon>
        <taxon>Actinomycetales</taxon>
        <taxon>Actinomycetaceae</taxon>
        <taxon>Nanchangia</taxon>
    </lineage>
</organism>
<dbReference type="PROSITE" id="PS00873">
    <property type="entry name" value="NA_ALANINE_SYMP"/>
    <property type="match status" value="1"/>
</dbReference>
<evidence type="ECO:0000256" key="6">
    <source>
        <dbReference type="ARBA" id="ARBA00022847"/>
    </source>
</evidence>
<feature type="transmembrane region" description="Helical" evidence="9">
    <location>
        <begin position="83"/>
        <end position="109"/>
    </location>
</feature>
<protein>
    <submittedName>
        <fullName evidence="10">Alanine:cation symporter family protein</fullName>
    </submittedName>
</protein>
<comment type="similarity">
    <text evidence="2 9">Belongs to the alanine or glycine:cation symporter (AGCS) (TC 2.A.25) family.</text>
</comment>
<dbReference type="FunFam" id="1.20.1740.10:FF:000004">
    <property type="entry name" value="Sodium:alanine symporter family protein"/>
    <property type="match status" value="1"/>
</dbReference>
<feature type="transmembrane region" description="Helical" evidence="9">
    <location>
        <begin position="35"/>
        <end position="62"/>
    </location>
</feature>
<evidence type="ECO:0000256" key="8">
    <source>
        <dbReference type="ARBA" id="ARBA00023136"/>
    </source>
</evidence>
<feature type="transmembrane region" description="Helical" evidence="9">
    <location>
        <begin position="397"/>
        <end position="421"/>
    </location>
</feature>
<dbReference type="AlphaFoldDB" id="A0A8I0G6X0"/>
<dbReference type="PANTHER" id="PTHR30330:SF1">
    <property type="entry name" value="AMINO-ACID CARRIER PROTEIN ALST"/>
    <property type="match status" value="1"/>
</dbReference>
<evidence type="ECO:0000256" key="2">
    <source>
        <dbReference type="ARBA" id="ARBA00009261"/>
    </source>
</evidence>
<dbReference type="EMBL" id="JACRUO010000001">
    <property type="protein sequence ID" value="MBD3688907.1"/>
    <property type="molecule type" value="Genomic_DNA"/>
</dbReference>
<keyword evidence="4 9" id="KW-1003">Cell membrane</keyword>
<feature type="transmembrane region" description="Helical" evidence="9">
    <location>
        <begin position="198"/>
        <end position="216"/>
    </location>
</feature>
<dbReference type="GO" id="GO:0005283">
    <property type="term" value="F:amino acid:sodium symporter activity"/>
    <property type="evidence" value="ECO:0007669"/>
    <property type="project" value="InterPro"/>
</dbReference>
<comment type="caution">
    <text evidence="10">The sequence shown here is derived from an EMBL/GenBank/DDBJ whole genome shotgun (WGS) entry which is preliminary data.</text>
</comment>
<keyword evidence="3 9" id="KW-0813">Transport</keyword>
<accession>A0A8I0G6X0</accession>
<evidence type="ECO:0000313" key="11">
    <source>
        <dbReference type="Proteomes" id="UP000627538"/>
    </source>
</evidence>
<comment type="subcellular location">
    <subcellularLocation>
        <location evidence="1 9">Cell membrane</location>
        <topology evidence="1 9">Multi-pass membrane protein</topology>
    </subcellularLocation>
</comment>
<feature type="transmembrane region" description="Helical" evidence="9">
    <location>
        <begin position="228"/>
        <end position="249"/>
    </location>
</feature>
<dbReference type="Pfam" id="PF01235">
    <property type="entry name" value="Na_Ala_symp"/>
    <property type="match status" value="1"/>
</dbReference>
<proteinExistence type="inferred from homology"/>
<evidence type="ECO:0000256" key="9">
    <source>
        <dbReference type="RuleBase" id="RU363064"/>
    </source>
</evidence>